<reference evidence="3" key="1">
    <citation type="submission" date="2021-01" db="EMBL/GenBank/DDBJ databases">
        <title>Adiantum capillus-veneris genome.</title>
        <authorList>
            <person name="Fang Y."/>
            <person name="Liao Q."/>
        </authorList>
    </citation>
    <scope>NUCLEOTIDE SEQUENCE</scope>
    <source>
        <strain evidence="3">H3</strain>
        <tissue evidence="3">Leaf</tissue>
    </source>
</reference>
<comment type="caution">
    <text evidence="3">The sequence shown here is derived from an EMBL/GenBank/DDBJ whole genome shotgun (WGS) entry which is preliminary data.</text>
</comment>
<evidence type="ECO:0000256" key="1">
    <source>
        <dbReference type="SAM" id="Coils"/>
    </source>
</evidence>
<sequence>MQQPQASPAVDSDNGTIPSSIPLRMSRVKRLDPPNKASHFEQIGALQTQIDSLQQRTTEIKSILDNRAQNRHIASPELVAARKKLADVNATFQQVLNRKHAHQEELELVKEKLRGSGSRSGLPEVSVEELDEQIRKLEYRQTHTTLPIEEERRLIVQIERLKKSRDSLRRHDSRAEQDQGSRTELLDLLKKDDQELNTLKAEQQEQRCILAEIREKEAALAVNIPALVQEKNGAFETIKGLRDDIKQLKVDFSAKEDEYWKREKEWRAQQALERKIRAEKGRAEWLEREKIRKQRALENFVEPYTNEIIMCEQLLSYMQKNAPLDEGAATPQQQQKTEIVAPEGFGVALVSKKNRNEDELDGWFAGSGSKKGKKVRGSTAVKSKIREKVSLSLDALTSFEKLKIPAPATYGDITKSIEELKVKKEKFVELQKKARELRESGENVGTHGVDGSDVVVDHEPSGKEALSAESSEHVEENGSRADPDVLSEQDSIAKAGDNDSSLLVESAEVDSSLKQDGLEEAAIADPADNKDDSQLDDKAHLETFEFSEAHLHSNEDVHIEEQAAETGVASVIFECGTQNGALEELSGENLNVEERVSQIVENGFCSHSGAVDAPVDETPASPKGSQSAISNTENEERADSNGLLHFKENGEDSQLSLAEEQEVAAECLEGKVL</sequence>
<feature type="region of interest" description="Disordered" evidence="2">
    <location>
        <begin position="608"/>
        <end position="657"/>
    </location>
</feature>
<keyword evidence="1" id="KW-0175">Coiled coil</keyword>
<dbReference type="GO" id="GO:1990904">
    <property type="term" value="C:ribonucleoprotein complex"/>
    <property type="evidence" value="ECO:0007669"/>
    <property type="project" value="TreeGrafter"/>
</dbReference>
<feature type="compositionally biased region" description="Basic and acidic residues" evidence="2">
    <location>
        <begin position="470"/>
        <end position="483"/>
    </location>
</feature>
<feature type="compositionally biased region" description="Basic and acidic residues" evidence="2">
    <location>
        <begin position="634"/>
        <end position="650"/>
    </location>
</feature>
<evidence type="ECO:0000256" key="2">
    <source>
        <dbReference type="SAM" id="MobiDB-lite"/>
    </source>
</evidence>
<keyword evidence="4" id="KW-1185">Reference proteome</keyword>
<feature type="region of interest" description="Disordered" evidence="2">
    <location>
        <begin position="437"/>
        <end position="486"/>
    </location>
</feature>
<dbReference type="AlphaFoldDB" id="A0A9D4UZD4"/>
<accession>A0A9D4UZD4</accession>
<dbReference type="PANTHER" id="PTHR31027">
    <property type="entry name" value="NUCLEAR SEGREGATION PROTEIN BFR1"/>
    <property type="match status" value="1"/>
</dbReference>
<dbReference type="EMBL" id="JABFUD020000008">
    <property type="protein sequence ID" value="KAI5076920.1"/>
    <property type="molecule type" value="Genomic_DNA"/>
</dbReference>
<dbReference type="GO" id="GO:0003729">
    <property type="term" value="F:mRNA binding"/>
    <property type="evidence" value="ECO:0007669"/>
    <property type="project" value="TreeGrafter"/>
</dbReference>
<dbReference type="Proteomes" id="UP000886520">
    <property type="component" value="Chromosome 8"/>
</dbReference>
<dbReference type="GO" id="GO:0042175">
    <property type="term" value="C:nuclear outer membrane-endoplasmic reticulum membrane network"/>
    <property type="evidence" value="ECO:0007669"/>
    <property type="project" value="TreeGrafter"/>
</dbReference>
<evidence type="ECO:0000313" key="3">
    <source>
        <dbReference type="EMBL" id="KAI5076920.1"/>
    </source>
</evidence>
<proteinExistence type="predicted"/>
<dbReference type="GO" id="GO:0008298">
    <property type="term" value="P:intracellular mRNA localization"/>
    <property type="evidence" value="ECO:0007669"/>
    <property type="project" value="TreeGrafter"/>
</dbReference>
<name>A0A9D4UZD4_ADICA</name>
<dbReference type="OrthoDB" id="2195113at2759"/>
<gene>
    <name evidence="3" type="ORF">GOP47_0008985</name>
</gene>
<dbReference type="GO" id="GO:0005783">
    <property type="term" value="C:endoplasmic reticulum"/>
    <property type="evidence" value="ECO:0007669"/>
    <property type="project" value="TreeGrafter"/>
</dbReference>
<dbReference type="PANTHER" id="PTHR31027:SF2">
    <property type="entry name" value="LEBERCILIN DOMAIN-CONTAINING PROTEIN"/>
    <property type="match status" value="1"/>
</dbReference>
<dbReference type="InterPro" id="IPR039604">
    <property type="entry name" value="Bfr1"/>
</dbReference>
<feature type="coiled-coil region" evidence="1">
    <location>
        <begin position="158"/>
        <end position="289"/>
    </location>
</feature>
<evidence type="ECO:0000313" key="4">
    <source>
        <dbReference type="Proteomes" id="UP000886520"/>
    </source>
</evidence>
<protein>
    <submittedName>
        <fullName evidence="3">Uncharacterized protein</fullName>
    </submittedName>
</protein>
<feature type="compositionally biased region" description="Low complexity" evidence="2">
    <location>
        <begin position="444"/>
        <end position="454"/>
    </location>
</feature>
<feature type="region of interest" description="Disordered" evidence="2">
    <location>
        <begin position="1"/>
        <end position="26"/>
    </location>
</feature>
<feature type="compositionally biased region" description="Polar residues" evidence="2">
    <location>
        <begin position="623"/>
        <end position="632"/>
    </location>
</feature>
<organism evidence="3 4">
    <name type="scientific">Adiantum capillus-veneris</name>
    <name type="common">Maidenhair fern</name>
    <dbReference type="NCBI Taxonomy" id="13818"/>
    <lineage>
        <taxon>Eukaryota</taxon>
        <taxon>Viridiplantae</taxon>
        <taxon>Streptophyta</taxon>
        <taxon>Embryophyta</taxon>
        <taxon>Tracheophyta</taxon>
        <taxon>Polypodiopsida</taxon>
        <taxon>Polypodiidae</taxon>
        <taxon>Polypodiales</taxon>
        <taxon>Pteridineae</taxon>
        <taxon>Pteridaceae</taxon>
        <taxon>Vittarioideae</taxon>
        <taxon>Adiantum</taxon>
    </lineage>
</organism>